<keyword evidence="1" id="KW-0805">Transcription regulation</keyword>
<dbReference type="InterPro" id="IPR039420">
    <property type="entry name" value="WalR-like"/>
</dbReference>
<dbReference type="PRINTS" id="PR00038">
    <property type="entry name" value="HTHLUXR"/>
</dbReference>
<evidence type="ECO:0000256" key="3">
    <source>
        <dbReference type="ARBA" id="ARBA00023163"/>
    </source>
</evidence>
<dbReference type="GO" id="GO:0003677">
    <property type="term" value="F:DNA binding"/>
    <property type="evidence" value="ECO:0007669"/>
    <property type="project" value="UniProtKB-KW"/>
</dbReference>
<reference evidence="5 6" key="1">
    <citation type="submission" date="2019-03" db="EMBL/GenBank/DDBJ databases">
        <title>Genomic Encyclopedia of Type Strains, Phase IV (KMG-IV): sequencing the most valuable type-strain genomes for metagenomic binning, comparative biology and taxonomic classification.</title>
        <authorList>
            <person name="Goeker M."/>
        </authorList>
    </citation>
    <scope>NUCLEOTIDE SEQUENCE [LARGE SCALE GENOMIC DNA]</scope>
    <source>
        <strain evidence="5 6">DSM 45361</strain>
    </source>
</reference>
<dbReference type="InterPro" id="IPR016032">
    <property type="entry name" value="Sig_transdc_resp-reg_C-effctor"/>
</dbReference>
<keyword evidence="2 5" id="KW-0238">DNA-binding</keyword>
<sequence>MLERIPVQVRGLDPISEAGVVTQLKSRPELSVITGTDERTPSVAVVVVDSITPSALDLIRALRARGSERVIAVLSSADDSSLLSAVEAGVCGVVSRAEATPERLTNAIEHAAAMEGVLSPRLLGRLLNQVSRLQNHVLAPRGWRLTGISDREATVLRLIAQGKEIKEIAAELSYSERTIKNTLHDVVTRFHLRNRTHAVAFALQEGLI</sequence>
<accession>A0A4R6SIS0</accession>
<dbReference type="PROSITE" id="PS50043">
    <property type="entry name" value="HTH_LUXR_2"/>
    <property type="match status" value="1"/>
</dbReference>
<evidence type="ECO:0000256" key="1">
    <source>
        <dbReference type="ARBA" id="ARBA00023015"/>
    </source>
</evidence>
<evidence type="ECO:0000313" key="5">
    <source>
        <dbReference type="EMBL" id="TDQ00799.1"/>
    </source>
</evidence>
<dbReference type="Gene3D" id="3.40.50.2300">
    <property type="match status" value="1"/>
</dbReference>
<dbReference type="SMART" id="SM00421">
    <property type="entry name" value="HTH_LUXR"/>
    <property type="match status" value="1"/>
</dbReference>
<organism evidence="5 6">
    <name type="scientific">Labedaea rhizosphaerae</name>
    <dbReference type="NCBI Taxonomy" id="598644"/>
    <lineage>
        <taxon>Bacteria</taxon>
        <taxon>Bacillati</taxon>
        <taxon>Actinomycetota</taxon>
        <taxon>Actinomycetes</taxon>
        <taxon>Pseudonocardiales</taxon>
        <taxon>Pseudonocardiaceae</taxon>
        <taxon>Labedaea</taxon>
    </lineage>
</organism>
<protein>
    <submittedName>
        <fullName evidence="5">DNA-binding NarL/FixJ family response regulator</fullName>
    </submittedName>
</protein>
<dbReference type="AlphaFoldDB" id="A0A4R6SIS0"/>
<dbReference type="SUPFAM" id="SSF46894">
    <property type="entry name" value="C-terminal effector domain of the bipartite response regulators"/>
    <property type="match status" value="1"/>
</dbReference>
<keyword evidence="3" id="KW-0804">Transcription</keyword>
<dbReference type="PANTHER" id="PTHR43214">
    <property type="entry name" value="TWO-COMPONENT RESPONSE REGULATOR"/>
    <property type="match status" value="1"/>
</dbReference>
<proteinExistence type="predicted"/>
<evidence type="ECO:0000259" key="4">
    <source>
        <dbReference type="PROSITE" id="PS50043"/>
    </source>
</evidence>
<name>A0A4R6SIS0_LABRH</name>
<dbReference type="CDD" id="cd06170">
    <property type="entry name" value="LuxR_C_like"/>
    <property type="match status" value="1"/>
</dbReference>
<evidence type="ECO:0000313" key="6">
    <source>
        <dbReference type="Proteomes" id="UP000295444"/>
    </source>
</evidence>
<keyword evidence="6" id="KW-1185">Reference proteome</keyword>
<dbReference type="PANTHER" id="PTHR43214:SF24">
    <property type="entry name" value="TRANSCRIPTIONAL REGULATORY PROTEIN NARL-RELATED"/>
    <property type="match status" value="1"/>
</dbReference>
<dbReference type="Proteomes" id="UP000295444">
    <property type="component" value="Unassembled WGS sequence"/>
</dbReference>
<dbReference type="RefSeq" id="WP_133849462.1">
    <property type="nucleotide sequence ID" value="NZ_SNXZ01000002.1"/>
</dbReference>
<dbReference type="EMBL" id="SNXZ01000002">
    <property type="protein sequence ID" value="TDQ00799.1"/>
    <property type="molecule type" value="Genomic_DNA"/>
</dbReference>
<dbReference type="GO" id="GO:0006355">
    <property type="term" value="P:regulation of DNA-templated transcription"/>
    <property type="evidence" value="ECO:0007669"/>
    <property type="project" value="InterPro"/>
</dbReference>
<dbReference type="Pfam" id="PF00196">
    <property type="entry name" value="GerE"/>
    <property type="match status" value="1"/>
</dbReference>
<comment type="caution">
    <text evidence="5">The sequence shown here is derived from an EMBL/GenBank/DDBJ whole genome shotgun (WGS) entry which is preliminary data.</text>
</comment>
<feature type="domain" description="HTH luxR-type" evidence="4">
    <location>
        <begin position="141"/>
        <end position="206"/>
    </location>
</feature>
<evidence type="ECO:0000256" key="2">
    <source>
        <dbReference type="ARBA" id="ARBA00023125"/>
    </source>
</evidence>
<dbReference type="OrthoDB" id="4309410at2"/>
<dbReference type="InterPro" id="IPR000792">
    <property type="entry name" value="Tscrpt_reg_LuxR_C"/>
</dbReference>
<gene>
    <name evidence="5" type="ORF">EV186_102665</name>
</gene>